<dbReference type="EMBL" id="LQOJ01000078">
    <property type="protein sequence ID" value="ORU96093.1"/>
    <property type="molecule type" value="Genomic_DNA"/>
</dbReference>
<dbReference type="GO" id="GO:0016020">
    <property type="term" value="C:membrane"/>
    <property type="evidence" value="ECO:0007669"/>
    <property type="project" value="UniProtKB-SubCell"/>
</dbReference>
<keyword evidence="4" id="KW-1133">Transmembrane helix</keyword>
<keyword evidence="2 4" id="KW-0472">Membrane</keyword>
<evidence type="ECO:0000256" key="4">
    <source>
        <dbReference type="SAM" id="Phobius"/>
    </source>
</evidence>
<dbReference type="AlphaFoldDB" id="A0A1X1QXN6"/>
<dbReference type="STRING" id="1793.AWC04_00430"/>
<keyword evidence="6" id="KW-1185">Reference proteome</keyword>
<sequence length="249" mass="25981">MIMRRKKRAVVPDGVVPDAEGAAAEAAEEAAADEVAAEEAPADGAPTGEPEETDGAAADEPDATEPADAEPDATEPDADDTADAPAPRNPRRGRVLALVVLPVLALLLGAAAGYAKYEIVRADATDAAGVEAMAAAQNIVANLLTYQPITAEDQLRSALSSTTGAFHDSYAQQINDNIIPTAKKLNVYATTIVHAASVVSVSPDRVVTLLFANQTVAVGQDAPTVTLSRFQATLERHDDRWLISEFSQV</sequence>
<evidence type="ECO:0008006" key="7">
    <source>
        <dbReference type="Google" id="ProtNLM"/>
    </source>
</evidence>
<feature type="transmembrane region" description="Helical" evidence="4">
    <location>
        <begin position="95"/>
        <end position="115"/>
    </location>
</feature>
<evidence type="ECO:0000256" key="3">
    <source>
        <dbReference type="SAM" id="MobiDB-lite"/>
    </source>
</evidence>
<proteinExistence type="predicted"/>
<evidence type="ECO:0000256" key="2">
    <source>
        <dbReference type="ARBA" id="ARBA00023136"/>
    </source>
</evidence>
<feature type="region of interest" description="Disordered" evidence="3">
    <location>
        <begin position="1"/>
        <end position="89"/>
    </location>
</feature>
<dbReference type="PANTHER" id="PTHR37042:SF4">
    <property type="entry name" value="OUTER MEMBRANE PROTEIN RV1973"/>
    <property type="match status" value="1"/>
</dbReference>
<feature type="compositionally biased region" description="Acidic residues" evidence="3">
    <location>
        <begin position="49"/>
        <end position="82"/>
    </location>
</feature>
<evidence type="ECO:0000313" key="6">
    <source>
        <dbReference type="Proteomes" id="UP000193484"/>
    </source>
</evidence>
<dbReference type="PANTHER" id="PTHR37042">
    <property type="entry name" value="OUTER MEMBRANE PROTEIN RV1973"/>
    <property type="match status" value="1"/>
</dbReference>
<feature type="compositionally biased region" description="Low complexity" evidence="3">
    <location>
        <begin position="13"/>
        <end position="25"/>
    </location>
</feature>
<protein>
    <recommendedName>
        <fullName evidence="7">Outer membrane protein</fullName>
    </recommendedName>
</protein>
<keyword evidence="4" id="KW-0812">Transmembrane</keyword>
<evidence type="ECO:0000256" key="1">
    <source>
        <dbReference type="ARBA" id="ARBA00004370"/>
    </source>
</evidence>
<evidence type="ECO:0000313" key="5">
    <source>
        <dbReference type="EMBL" id="ORU96093.1"/>
    </source>
</evidence>
<reference evidence="5 6" key="1">
    <citation type="submission" date="2016-01" db="EMBL/GenBank/DDBJ databases">
        <title>The new phylogeny of the genus Mycobacterium.</title>
        <authorList>
            <person name="Tarcisio F."/>
            <person name="Conor M."/>
            <person name="Antonella G."/>
            <person name="Elisabetta G."/>
            <person name="Giulia F.S."/>
            <person name="Sara T."/>
            <person name="Anna F."/>
            <person name="Clotilde B."/>
            <person name="Roberto B."/>
            <person name="Veronica D.S."/>
            <person name="Fabio R."/>
            <person name="Monica P."/>
            <person name="Olivier J."/>
            <person name="Enrico T."/>
            <person name="Nicola S."/>
        </authorList>
    </citation>
    <scope>NUCLEOTIDE SEQUENCE [LARGE SCALE GENOMIC DNA]</scope>
    <source>
        <strain evidence="5 6">DSM 44179</strain>
    </source>
</reference>
<comment type="subcellular location">
    <subcellularLocation>
        <location evidence="1">Membrane</location>
    </subcellularLocation>
</comment>
<organism evidence="5 6">
    <name type="scientific">Mycolicibacterium fallax</name>
    <name type="common">Mycobacterium fallax</name>
    <dbReference type="NCBI Taxonomy" id="1793"/>
    <lineage>
        <taxon>Bacteria</taxon>
        <taxon>Bacillati</taxon>
        <taxon>Actinomycetota</taxon>
        <taxon>Actinomycetes</taxon>
        <taxon>Mycobacteriales</taxon>
        <taxon>Mycobacteriaceae</taxon>
        <taxon>Mycolicibacterium</taxon>
    </lineage>
</organism>
<feature type="compositionally biased region" description="Acidic residues" evidence="3">
    <location>
        <begin position="26"/>
        <end position="41"/>
    </location>
</feature>
<dbReference type="Proteomes" id="UP000193484">
    <property type="component" value="Unassembled WGS sequence"/>
</dbReference>
<name>A0A1X1QXN6_MYCFA</name>
<accession>A0A1X1QXN6</accession>
<comment type="caution">
    <text evidence="5">The sequence shown here is derived from an EMBL/GenBank/DDBJ whole genome shotgun (WGS) entry which is preliminary data.</text>
</comment>
<gene>
    <name evidence="5" type="ORF">AWC04_00430</name>
</gene>